<evidence type="ECO:0000313" key="2">
    <source>
        <dbReference type="EMBL" id="KAL2347191.1"/>
    </source>
</evidence>
<feature type="region of interest" description="Disordered" evidence="1">
    <location>
        <begin position="480"/>
        <end position="503"/>
    </location>
</feature>
<dbReference type="EMBL" id="JBGMDY010000001">
    <property type="protein sequence ID" value="KAL2347191.1"/>
    <property type="molecule type" value="Genomic_DNA"/>
</dbReference>
<organism evidence="2 3">
    <name type="scientific">Flemingia macrophylla</name>
    <dbReference type="NCBI Taxonomy" id="520843"/>
    <lineage>
        <taxon>Eukaryota</taxon>
        <taxon>Viridiplantae</taxon>
        <taxon>Streptophyta</taxon>
        <taxon>Embryophyta</taxon>
        <taxon>Tracheophyta</taxon>
        <taxon>Spermatophyta</taxon>
        <taxon>Magnoliopsida</taxon>
        <taxon>eudicotyledons</taxon>
        <taxon>Gunneridae</taxon>
        <taxon>Pentapetalae</taxon>
        <taxon>rosids</taxon>
        <taxon>fabids</taxon>
        <taxon>Fabales</taxon>
        <taxon>Fabaceae</taxon>
        <taxon>Papilionoideae</taxon>
        <taxon>50 kb inversion clade</taxon>
        <taxon>NPAAA clade</taxon>
        <taxon>indigoferoid/millettioid clade</taxon>
        <taxon>Phaseoleae</taxon>
        <taxon>Flemingia</taxon>
    </lineage>
</organism>
<dbReference type="Proteomes" id="UP001603857">
    <property type="component" value="Unassembled WGS sequence"/>
</dbReference>
<accession>A0ABD1NGW4</accession>
<keyword evidence="3" id="KW-1185">Reference proteome</keyword>
<dbReference type="InterPro" id="IPR007750">
    <property type="entry name" value="DUF674"/>
</dbReference>
<dbReference type="PANTHER" id="PTHR33103">
    <property type="entry name" value="OS01G0153900 PROTEIN"/>
    <property type="match status" value="1"/>
</dbReference>
<proteinExistence type="predicted"/>
<feature type="compositionally biased region" description="Polar residues" evidence="1">
    <location>
        <begin position="480"/>
        <end position="495"/>
    </location>
</feature>
<protein>
    <recommendedName>
        <fullName evidence="4">DUF674 family protein</fullName>
    </recommendedName>
</protein>
<dbReference type="PANTHER" id="PTHR33103:SF43">
    <property type="entry name" value="DUF674 FAMILY PROTEIN"/>
    <property type="match status" value="1"/>
</dbReference>
<dbReference type="AlphaFoldDB" id="A0ABD1NGW4"/>
<comment type="caution">
    <text evidence="2">The sequence shown here is derived from an EMBL/GenBank/DDBJ whole genome shotgun (WGS) entry which is preliminary data.</text>
</comment>
<dbReference type="Pfam" id="PF05056">
    <property type="entry name" value="DUF674"/>
    <property type="match status" value="1"/>
</dbReference>
<reference evidence="2 3" key="1">
    <citation type="submission" date="2024-08" db="EMBL/GenBank/DDBJ databases">
        <title>Insights into the chromosomal genome structure of Flemingia macrophylla.</title>
        <authorList>
            <person name="Ding Y."/>
            <person name="Zhao Y."/>
            <person name="Bi W."/>
            <person name="Wu M."/>
            <person name="Zhao G."/>
            <person name="Gong Y."/>
            <person name="Li W."/>
            <person name="Zhang P."/>
        </authorList>
    </citation>
    <scope>NUCLEOTIDE SEQUENCE [LARGE SCALE GENOMIC DNA]</scope>
    <source>
        <strain evidence="2">DYQJB</strain>
        <tissue evidence="2">Leaf</tissue>
    </source>
</reference>
<name>A0ABD1NGW4_9FABA</name>
<evidence type="ECO:0008006" key="4">
    <source>
        <dbReference type="Google" id="ProtNLM"/>
    </source>
</evidence>
<evidence type="ECO:0000313" key="3">
    <source>
        <dbReference type="Proteomes" id="UP001603857"/>
    </source>
</evidence>
<evidence type="ECO:0000256" key="1">
    <source>
        <dbReference type="SAM" id="MobiDB-lite"/>
    </source>
</evidence>
<gene>
    <name evidence="2" type="ORF">Fmac_001191</name>
</gene>
<sequence>MAAAQTDALVSLKLVVNKEMNKVFFAETGKDFVDILFSILTLPLGTIARLVQKESNIGPLKFGCVNSLYHSVEGLQLGPKTKKELLLQPRNPSEDYCNSLKFNVDDTDPTKYFLYPYPNSSCKCLSPISGTQCRCGCLLRGAVTLNRFCNGFVNAGQSFVVTDDLIVMPNTADYITSFALLQNLGIESISSVKEMTLNFPKDKVLDLLKCSLFSQSCLTNLFLEKKPNLQMSRFLYGSFENSGGIQINLKLFTRKADAKILFAVGGKDFADMLLSFLTLPLGGVVRKLGGTSHLGSIDGLYKSVADLDENIHFNSKDAKNKLFDPHLLPFFKLTNQILPMLNLNLRYYCYHKDETIVHLQYSIEIQALNTGCGFKKMLPINPESPAEGFVNGTEMYVATDDLVLAPFSLSSSLKLLSRSNTLIGDVTEKVVTIGFKECLSLLKASLTSTSALNDGLGRRALPLGYPTSAELPIGSPTSHLYLSSAPSPSRGTLDTPSRLDTPA</sequence>